<dbReference type="RefSeq" id="WP_181289706.1">
    <property type="nucleotide sequence ID" value="NZ_VDLV01000041.1"/>
</dbReference>
<protein>
    <recommendedName>
        <fullName evidence="2">Type II secretion system protein H</fullName>
    </recommendedName>
    <alternativeName>
        <fullName evidence="10">General secretion pathway protein H</fullName>
    </alternativeName>
</protein>
<sequence>MNERRHRQRGFTLIELMVVLVIIGIASAAISLNIHADAASGLREDAKRLALLLETAQAEARSDGRRIAWVADSQGYRFVRLDAVGAQDREFINDPQLRPRHWSAGPVQVRIHPGKTLVLDAEWIAPPLQVILSSNQASVSVTRTAAGRIEVH</sequence>
<dbReference type="PRINTS" id="PR00885">
    <property type="entry name" value="BCTERIALGSPH"/>
</dbReference>
<evidence type="ECO:0000256" key="11">
    <source>
        <dbReference type="SAM" id="Phobius"/>
    </source>
</evidence>
<accession>A0A7V8UEY3</accession>
<evidence type="ECO:0000313" key="14">
    <source>
        <dbReference type="Proteomes" id="UP000572407"/>
    </source>
</evidence>
<reference evidence="13 14" key="1">
    <citation type="submission" date="2019-06" db="EMBL/GenBank/DDBJ databases">
        <title>Analysis of the biodiversity of Brassica napus bacterial endophytes for the selection of potential efficient biofertilizers for rapeseed crops.</title>
        <authorList>
            <person name="Jimenez-Gomez A."/>
            <person name="Saati-Santamaria Z."/>
            <person name="Menendez E."/>
            <person name="Rivas R."/>
            <person name="Mateos P.F."/>
            <person name="Velazquez E."/>
            <person name="Garcia-Fraile P."/>
        </authorList>
    </citation>
    <scope>NUCLEOTIDE SEQUENCE [LARGE SCALE GENOMIC DNA]</scope>
    <source>
        <strain evidence="13 14">CDVBN10</strain>
    </source>
</reference>
<dbReference type="InterPro" id="IPR022346">
    <property type="entry name" value="T2SS_GspH"/>
</dbReference>
<proteinExistence type="inferred from homology"/>
<evidence type="ECO:0000256" key="3">
    <source>
        <dbReference type="ARBA" id="ARBA00022475"/>
    </source>
</evidence>
<keyword evidence="8 11" id="KW-0472">Membrane</keyword>
<organism evidence="13 14">
    <name type="scientific">Pseudomonas brassicacearum subsp. neoaurantiaca</name>
    <dbReference type="NCBI Taxonomy" id="494916"/>
    <lineage>
        <taxon>Bacteria</taxon>
        <taxon>Pseudomonadati</taxon>
        <taxon>Pseudomonadota</taxon>
        <taxon>Gammaproteobacteria</taxon>
        <taxon>Pseudomonadales</taxon>
        <taxon>Pseudomonadaceae</taxon>
        <taxon>Pseudomonas</taxon>
    </lineage>
</organism>
<dbReference type="EMBL" id="VDLV01000041">
    <property type="protein sequence ID" value="MBA1380333.1"/>
    <property type="molecule type" value="Genomic_DNA"/>
</dbReference>
<evidence type="ECO:0000256" key="10">
    <source>
        <dbReference type="ARBA" id="ARBA00030775"/>
    </source>
</evidence>
<evidence type="ECO:0000313" key="13">
    <source>
        <dbReference type="EMBL" id="MBA1380333.1"/>
    </source>
</evidence>
<comment type="similarity">
    <text evidence="9">Belongs to the GSP H family.</text>
</comment>
<dbReference type="NCBIfam" id="TIGR02532">
    <property type="entry name" value="IV_pilin_GFxxxE"/>
    <property type="match status" value="1"/>
</dbReference>
<dbReference type="AlphaFoldDB" id="A0A7V8UEY3"/>
<dbReference type="NCBIfam" id="TIGR01708">
    <property type="entry name" value="typeII_sec_gspH"/>
    <property type="match status" value="1"/>
</dbReference>
<comment type="subcellular location">
    <subcellularLocation>
        <location evidence="1">Cell inner membrane</location>
        <topology evidence="1">Single-pass membrane protein</topology>
    </subcellularLocation>
</comment>
<dbReference type="InterPro" id="IPR045584">
    <property type="entry name" value="Pilin-like"/>
</dbReference>
<evidence type="ECO:0000256" key="2">
    <source>
        <dbReference type="ARBA" id="ARBA00021549"/>
    </source>
</evidence>
<keyword evidence="5" id="KW-0997">Cell inner membrane</keyword>
<dbReference type="InterPro" id="IPR002416">
    <property type="entry name" value="T2SS_protein-GspH"/>
</dbReference>
<dbReference type="InterPro" id="IPR049875">
    <property type="entry name" value="TypeII_GspH"/>
</dbReference>
<evidence type="ECO:0000256" key="4">
    <source>
        <dbReference type="ARBA" id="ARBA00022481"/>
    </source>
</evidence>
<dbReference type="InterPro" id="IPR012902">
    <property type="entry name" value="N_methyl_site"/>
</dbReference>
<feature type="transmembrane region" description="Helical" evidence="11">
    <location>
        <begin position="12"/>
        <end position="34"/>
    </location>
</feature>
<comment type="caution">
    <text evidence="13">The sequence shown here is derived from an EMBL/GenBank/DDBJ whole genome shotgun (WGS) entry which is preliminary data.</text>
</comment>
<name>A0A7V8UEY3_9PSED</name>
<evidence type="ECO:0000256" key="1">
    <source>
        <dbReference type="ARBA" id="ARBA00004377"/>
    </source>
</evidence>
<evidence type="ECO:0000259" key="12">
    <source>
        <dbReference type="Pfam" id="PF12019"/>
    </source>
</evidence>
<gene>
    <name evidence="13" type="primary">gspH</name>
    <name evidence="13" type="ORF">FHK92_21425</name>
</gene>
<dbReference type="GO" id="GO:0005886">
    <property type="term" value="C:plasma membrane"/>
    <property type="evidence" value="ECO:0007669"/>
    <property type="project" value="UniProtKB-SubCell"/>
</dbReference>
<dbReference type="Pfam" id="PF07963">
    <property type="entry name" value="N_methyl"/>
    <property type="match status" value="1"/>
</dbReference>
<keyword evidence="4" id="KW-0488">Methylation</keyword>
<dbReference type="Proteomes" id="UP000572407">
    <property type="component" value="Unassembled WGS sequence"/>
</dbReference>
<evidence type="ECO:0000256" key="7">
    <source>
        <dbReference type="ARBA" id="ARBA00022989"/>
    </source>
</evidence>
<evidence type="ECO:0000256" key="9">
    <source>
        <dbReference type="ARBA" id="ARBA00025772"/>
    </source>
</evidence>
<dbReference type="GO" id="GO:0015628">
    <property type="term" value="P:protein secretion by the type II secretion system"/>
    <property type="evidence" value="ECO:0007669"/>
    <property type="project" value="InterPro"/>
</dbReference>
<keyword evidence="6 11" id="KW-0812">Transmembrane</keyword>
<feature type="domain" description="General secretion pathway GspH" evidence="12">
    <location>
        <begin position="46"/>
        <end position="144"/>
    </location>
</feature>
<dbReference type="GO" id="GO:0015627">
    <property type="term" value="C:type II protein secretion system complex"/>
    <property type="evidence" value="ECO:0007669"/>
    <property type="project" value="InterPro"/>
</dbReference>
<dbReference type="Gene3D" id="3.55.40.10">
    <property type="entry name" value="minor pseudopilin epsh domain"/>
    <property type="match status" value="1"/>
</dbReference>
<dbReference type="PROSITE" id="PS00409">
    <property type="entry name" value="PROKAR_NTER_METHYL"/>
    <property type="match status" value="1"/>
</dbReference>
<dbReference type="SUPFAM" id="SSF54523">
    <property type="entry name" value="Pili subunits"/>
    <property type="match status" value="1"/>
</dbReference>
<evidence type="ECO:0000256" key="5">
    <source>
        <dbReference type="ARBA" id="ARBA00022519"/>
    </source>
</evidence>
<dbReference type="Pfam" id="PF12019">
    <property type="entry name" value="GspH"/>
    <property type="match status" value="1"/>
</dbReference>
<keyword evidence="3" id="KW-1003">Cell membrane</keyword>
<keyword evidence="7 11" id="KW-1133">Transmembrane helix</keyword>
<evidence type="ECO:0000256" key="8">
    <source>
        <dbReference type="ARBA" id="ARBA00023136"/>
    </source>
</evidence>
<evidence type="ECO:0000256" key="6">
    <source>
        <dbReference type="ARBA" id="ARBA00022692"/>
    </source>
</evidence>